<dbReference type="EMBL" id="DS989851">
    <property type="protein sequence ID" value="EDX74915.1"/>
    <property type="molecule type" value="Genomic_DNA"/>
</dbReference>
<proteinExistence type="inferred from homology"/>
<dbReference type="InterPro" id="IPR028612">
    <property type="entry name" value="Topoisom_1_IA"/>
</dbReference>
<evidence type="ECO:0000256" key="9">
    <source>
        <dbReference type="SAM" id="MobiDB-lite"/>
    </source>
</evidence>
<dbReference type="GO" id="GO:0006265">
    <property type="term" value="P:DNA topological change"/>
    <property type="evidence" value="ECO:0007669"/>
    <property type="project" value="UniProtKB-UniRule"/>
</dbReference>
<reference evidence="12 13" key="1">
    <citation type="submission" date="2008-07" db="EMBL/GenBank/DDBJ databases">
        <authorList>
            <person name="Tandeau de Marsac N."/>
            <person name="Ferriera S."/>
            <person name="Johnson J."/>
            <person name="Kravitz S."/>
            <person name="Beeson K."/>
            <person name="Sutton G."/>
            <person name="Rogers Y.-H."/>
            <person name="Friedman R."/>
            <person name="Frazier M."/>
            <person name="Venter J.C."/>
        </authorList>
    </citation>
    <scope>NUCLEOTIDE SEQUENCE [LARGE SCALE GENOMIC DNA]</scope>
    <source>
        <strain evidence="12 13">PCC 7420</strain>
    </source>
</reference>
<dbReference type="eggNOG" id="COG0550">
    <property type="taxonomic scope" value="Bacteria"/>
</dbReference>
<dbReference type="NCBIfam" id="TIGR01051">
    <property type="entry name" value="topA_bact"/>
    <property type="match status" value="1"/>
</dbReference>
<dbReference type="InterPro" id="IPR013824">
    <property type="entry name" value="Topo_IA_cen_sub1"/>
</dbReference>
<dbReference type="InterPro" id="IPR023405">
    <property type="entry name" value="Topo_IA_core_domain"/>
</dbReference>
<dbReference type="PANTHER" id="PTHR42785">
    <property type="entry name" value="DNA TOPOISOMERASE, TYPE IA, CORE"/>
    <property type="match status" value="1"/>
</dbReference>
<dbReference type="GO" id="GO:0046872">
    <property type="term" value="F:metal ion binding"/>
    <property type="evidence" value="ECO:0007669"/>
    <property type="project" value="UniProtKB-KW"/>
</dbReference>
<evidence type="ECO:0000256" key="7">
    <source>
        <dbReference type="ARBA" id="ARBA00023235"/>
    </source>
</evidence>
<keyword evidence="3" id="KW-0479">Metal-binding</keyword>
<dbReference type="PRINTS" id="PR00417">
    <property type="entry name" value="PRTPISMRASEI"/>
</dbReference>
<feature type="region of interest" description="Disordered" evidence="9">
    <location>
        <begin position="578"/>
        <end position="597"/>
    </location>
</feature>
<feature type="site" description="Interaction with DNA" evidence="8">
    <location>
        <position position="500"/>
    </location>
</feature>
<keyword evidence="5 8" id="KW-0799">Topoisomerase</keyword>
<dbReference type="RefSeq" id="WP_006101735.1">
    <property type="nucleotide sequence ID" value="NZ_DS989851.1"/>
</dbReference>
<evidence type="ECO:0000256" key="6">
    <source>
        <dbReference type="ARBA" id="ARBA00023125"/>
    </source>
</evidence>
<dbReference type="AlphaFoldDB" id="B4VSS7"/>
<feature type="site" description="Interaction with DNA" evidence="8">
    <location>
        <position position="141"/>
    </location>
</feature>
<dbReference type="GO" id="GO:0003917">
    <property type="term" value="F:DNA topoisomerase type I (single strand cut, ATP-independent) activity"/>
    <property type="evidence" value="ECO:0007669"/>
    <property type="project" value="UniProtKB-UniRule"/>
</dbReference>
<evidence type="ECO:0000256" key="8">
    <source>
        <dbReference type="HAMAP-Rule" id="MF_00952"/>
    </source>
</evidence>
<dbReference type="Gene3D" id="1.10.290.10">
    <property type="entry name" value="Topoisomerase I, domain 4"/>
    <property type="match status" value="1"/>
</dbReference>
<comment type="function">
    <text evidence="8">Releases the supercoiling and torsional tension of DNA, which is introduced during the DNA replication and transcription, by transiently cleaving and rejoining one strand of the DNA duplex. Introduces a single-strand break via transesterification at a target site in duplex DNA. The scissile phosphodiester is attacked by the catalytic tyrosine of the enzyme, resulting in the formation of a DNA-(5'-phosphotyrosyl)-enzyme intermediate and the expulsion of a 3'-OH DNA strand. The free DNA strand then undergoes passage around the unbroken strand, thus removing DNA supercoils. Finally, in the religation step, the DNA 3'-OH attacks the covalent intermediate to expel the active-site tyrosine and restore the DNA phosphodiester backbone.</text>
</comment>
<accession>B4VSS7</accession>
<dbReference type="InterPro" id="IPR023406">
    <property type="entry name" value="Topo_IA_AS"/>
</dbReference>
<dbReference type="PROSITE" id="PS50880">
    <property type="entry name" value="TOPRIM"/>
    <property type="match status" value="1"/>
</dbReference>
<evidence type="ECO:0000259" key="10">
    <source>
        <dbReference type="PROSITE" id="PS50880"/>
    </source>
</evidence>
<dbReference type="HOGENOM" id="CLU_002929_4_3_3"/>
<evidence type="ECO:0000259" key="11">
    <source>
        <dbReference type="PROSITE" id="PS52039"/>
    </source>
</evidence>
<evidence type="ECO:0000313" key="12">
    <source>
        <dbReference type="EMBL" id="EDX74915.1"/>
    </source>
</evidence>
<dbReference type="PROSITE" id="PS52039">
    <property type="entry name" value="TOPO_IA_2"/>
    <property type="match status" value="1"/>
</dbReference>
<feature type="site" description="Interaction with DNA" evidence="8">
    <location>
        <position position="157"/>
    </location>
</feature>
<dbReference type="PANTHER" id="PTHR42785:SF1">
    <property type="entry name" value="DNA TOPOISOMERASE"/>
    <property type="match status" value="1"/>
</dbReference>
<dbReference type="InterPro" id="IPR003602">
    <property type="entry name" value="Topo_IA_DNA-bd_dom"/>
</dbReference>
<evidence type="ECO:0000256" key="2">
    <source>
        <dbReference type="ARBA" id="ARBA00009446"/>
    </source>
</evidence>
<protein>
    <recommendedName>
        <fullName evidence="8">DNA topoisomerase 1</fullName>
        <ecNumber evidence="8">5.6.2.1</ecNumber>
    </recommendedName>
    <alternativeName>
        <fullName evidence="8">DNA topoisomerase I</fullName>
    </alternativeName>
</protein>
<feature type="site" description="Interaction with DNA" evidence="8">
    <location>
        <position position="150"/>
    </location>
</feature>
<dbReference type="InterPro" id="IPR000380">
    <property type="entry name" value="Topo_IA"/>
</dbReference>
<comment type="similarity">
    <text evidence="2 8">Belongs to the type IA topoisomerase family.</text>
</comment>
<feature type="domain" description="Topo IA-type catalytic" evidence="11">
    <location>
        <begin position="131"/>
        <end position="569"/>
    </location>
</feature>
<feature type="region of interest" description="Disordered" evidence="9">
    <location>
        <begin position="445"/>
        <end position="470"/>
    </location>
</feature>
<dbReference type="STRING" id="118168.MC7420_789"/>
<dbReference type="Gene3D" id="2.70.20.10">
    <property type="entry name" value="Topoisomerase I, domain 3"/>
    <property type="match status" value="1"/>
</dbReference>
<feature type="region of interest" description="Interaction with DNA" evidence="8">
    <location>
        <begin position="165"/>
        <end position="170"/>
    </location>
</feature>
<keyword evidence="7 8" id="KW-0413">Isomerase</keyword>
<dbReference type="SMART" id="SM00437">
    <property type="entry name" value="TOP1Ac"/>
    <property type="match status" value="1"/>
</dbReference>
<feature type="domain" description="Toprim" evidence="10">
    <location>
        <begin position="2"/>
        <end position="117"/>
    </location>
</feature>
<dbReference type="GO" id="GO:0003677">
    <property type="term" value="F:DNA binding"/>
    <property type="evidence" value="ECO:0007669"/>
    <property type="project" value="UniProtKB-KW"/>
</dbReference>
<dbReference type="PROSITE" id="PS00396">
    <property type="entry name" value="TOPO_IA_1"/>
    <property type="match status" value="1"/>
</dbReference>
<dbReference type="InterPro" id="IPR005733">
    <property type="entry name" value="TopoI_bac-type"/>
</dbReference>
<name>B4VSS7_9CYAN</name>
<dbReference type="OrthoDB" id="9804262at2"/>
<feature type="active site" description="O-(5'-phospho-DNA)-tyrosine intermediate" evidence="8">
    <location>
        <position position="315"/>
    </location>
</feature>
<dbReference type="HAMAP" id="MF_00952">
    <property type="entry name" value="Topoisom_1_prok"/>
    <property type="match status" value="1"/>
</dbReference>
<sequence length="730" mass="81679">MANLLIIESGGKVKKLKSILGAGWTVKASMGHVRELADDGEDSLGFDLDGSHIHCRYVPRSSQAKKILSELRGAIRQADRIYLGTDPDREGETIGWHLTQALRLKNPLRVTYTEITKAAVDRAIAHPKSLDSNLVAAGRARDCLDKLVGYKGSRLVWRLNNGCKSMGRVQSATLHLLVKREQEILAFKPQDYWVVWVEYQEGFKAVYAGRTYPQTTQRRNSRDKNKTQPDDAGEETPVSEGTRVLSQEDADQLVAIARTHAHYVVTVEGKTVKQSPPAAFITSTLQQSAGAKLKLNPEVTMKIAQSLYEAGHITYMRTDSVALSPEFCQAAKQWLLHHDPDNVPARVAAHRSKSGAQEAHEAIRPTHVERTPEQLSVQLTRDEAKLYDLIWNRAIATQCCQAELSKTRIITQSGDVFWEARGQVLLVPGYTRYWHNIAADSQLPRVQPGQPLTLDNAGADKKQTQPPPRYSEPKLVQVMERSGIGRPSTYAPTIKTLKARNYVQLSKGKLQPTQLGMELDAFLTQVLPDLIQPEFTAKMESDLDAIASGKLDWECYLTGWNRDYFAPALNSAFSQVPEIASQTQSTPKGESKRRPRTELTDYSCPKCQHRMTKVFSTSKKLKADHFLSCDNREGGCGAVMFWNAKAGEYELPRSERPVAAKPAKPANLTEYACPKCGKPLELYEYEKEGQAKKMLRCANPKSRQGKCKNVAYFWTKRGTFWSPKLGEVKK</sequence>
<evidence type="ECO:0000313" key="13">
    <source>
        <dbReference type="Proteomes" id="UP000003835"/>
    </source>
</evidence>
<evidence type="ECO:0000256" key="1">
    <source>
        <dbReference type="ARBA" id="ARBA00000213"/>
    </source>
</evidence>
<feature type="region of interest" description="Disordered" evidence="9">
    <location>
        <begin position="214"/>
        <end position="244"/>
    </location>
</feature>
<feature type="site" description="Interaction with DNA" evidence="8">
    <location>
        <position position="317"/>
    </location>
</feature>
<dbReference type="SUPFAM" id="SSF56712">
    <property type="entry name" value="Prokaryotic type I DNA topoisomerase"/>
    <property type="match status" value="1"/>
</dbReference>
<feature type="compositionally biased region" description="Basic and acidic residues" evidence="9">
    <location>
        <begin position="220"/>
        <end position="229"/>
    </location>
</feature>
<dbReference type="SMART" id="SM00493">
    <property type="entry name" value="TOPRIM"/>
    <property type="match status" value="1"/>
</dbReference>
<evidence type="ECO:0000256" key="4">
    <source>
        <dbReference type="ARBA" id="ARBA00022842"/>
    </source>
</evidence>
<dbReference type="InterPro" id="IPR006171">
    <property type="entry name" value="TOPRIM_dom"/>
</dbReference>
<gene>
    <name evidence="8" type="primary">topA</name>
    <name evidence="12" type="ORF">MC7420_789</name>
</gene>
<dbReference type="CDD" id="cd00186">
    <property type="entry name" value="TOP1Ac"/>
    <property type="match status" value="1"/>
</dbReference>
<feature type="site" description="Interaction with DNA" evidence="8">
    <location>
        <position position="145"/>
    </location>
</feature>
<evidence type="ECO:0000256" key="3">
    <source>
        <dbReference type="ARBA" id="ARBA00022723"/>
    </source>
</evidence>
<dbReference type="InterPro" id="IPR013825">
    <property type="entry name" value="Topo_IA_cen_sub2"/>
</dbReference>
<dbReference type="SMART" id="SM00436">
    <property type="entry name" value="TOP1Bc"/>
    <property type="match status" value="1"/>
</dbReference>
<dbReference type="InterPro" id="IPR013497">
    <property type="entry name" value="Topo_IA_cen"/>
</dbReference>
<dbReference type="Pfam" id="PF01131">
    <property type="entry name" value="Topoisom_bac"/>
    <property type="match status" value="1"/>
</dbReference>
<dbReference type="InterPro" id="IPR013826">
    <property type="entry name" value="Topo_IA_cen_sub3"/>
</dbReference>
<comment type="subunit">
    <text evidence="8">Monomer.</text>
</comment>
<organism evidence="12 13">
    <name type="scientific">Coleofasciculus chthonoplastes PCC 7420</name>
    <dbReference type="NCBI Taxonomy" id="118168"/>
    <lineage>
        <taxon>Bacteria</taxon>
        <taxon>Bacillati</taxon>
        <taxon>Cyanobacteriota</taxon>
        <taxon>Cyanophyceae</taxon>
        <taxon>Coleofasciculales</taxon>
        <taxon>Coleofasciculaceae</taxon>
        <taxon>Coleofasciculus</taxon>
    </lineage>
</organism>
<keyword evidence="13" id="KW-1185">Reference proteome</keyword>
<dbReference type="EC" id="5.6.2.1" evidence="8"/>
<evidence type="ECO:0000256" key="5">
    <source>
        <dbReference type="ARBA" id="ARBA00023029"/>
    </source>
</evidence>
<dbReference type="Gene3D" id="1.10.460.10">
    <property type="entry name" value="Topoisomerase I, domain 2"/>
    <property type="match status" value="1"/>
</dbReference>
<dbReference type="InterPro" id="IPR003601">
    <property type="entry name" value="Topo_IA_2"/>
</dbReference>
<comment type="caution">
    <text evidence="8">Lacks conserved residue(s) required for the propagation of feature annotation.</text>
</comment>
<dbReference type="Gene3D" id="3.40.50.140">
    <property type="match status" value="1"/>
</dbReference>
<keyword evidence="4" id="KW-0460">Magnesium</keyword>
<keyword evidence="6 8" id="KW-0238">DNA-binding</keyword>
<dbReference type="Pfam" id="PF01751">
    <property type="entry name" value="Toprim"/>
    <property type="match status" value="1"/>
</dbReference>
<dbReference type="Proteomes" id="UP000003835">
    <property type="component" value="Unassembled WGS sequence"/>
</dbReference>
<comment type="catalytic activity">
    <reaction evidence="1 8">
        <text>ATP-independent breakage of single-stranded DNA, followed by passage and rejoining.</text>
        <dbReference type="EC" id="5.6.2.1"/>
    </reaction>
</comment>
<feature type="site" description="Interaction with DNA" evidence="8">
    <location>
        <position position="32"/>
    </location>
</feature>